<comment type="caution">
    <text evidence="1">The sequence shown here is derived from an EMBL/GenBank/DDBJ whole genome shotgun (WGS) entry which is preliminary data.</text>
</comment>
<dbReference type="AlphaFoldDB" id="A0AA39MEI1"/>
<dbReference type="EMBL" id="JAUEPT010000117">
    <property type="protein sequence ID" value="KAK0431327.1"/>
    <property type="molecule type" value="Genomic_DNA"/>
</dbReference>
<evidence type="ECO:0000313" key="2">
    <source>
        <dbReference type="Proteomes" id="UP001175226"/>
    </source>
</evidence>
<proteinExistence type="predicted"/>
<sequence>MDGPSRMTRHTLEFPSSLPPITGVQFTLASAKSLHDTPIFLYFSLLTISPSSLDFVTVYDCRCRRTSCPPAKDWTLRSRLRTTTLSSTPRTSLTFSDSHIFYGYALSRIIPSGSGLVRIHEDGSLRAGNGSCRVFLRLTAKEEGQCFDFLVPRWRQIGAIIFAPEVATFFRLQSLQHHALLTFRPAQYRHLFIPSRERHRVFSYQLYRSHLPPRLPSHSM</sequence>
<reference evidence="1" key="1">
    <citation type="submission" date="2023-06" db="EMBL/GenBank/DDBJ databases">
        <authorList>
            <consortium name="Lawrence Berkeley National Laboratory"/>
            <person name="Ahrendt S."/>
            <person name="Sahu N."/>
            <person name="Indic B."/>
            <person name="Wong-Bajracharya J."/>
            <person name="Merenyi Z."/>
            <person name="Ke H.-M."/>
            <person name="Monk M."/>
            <person name="Kocsube S."/>
            <person name="Drula E."/>
            <person name="Lipzen A."/>
            <person name="Balint B."/>
            <person name="Henrissat B."/>
            <person name="Andreopoulos B."/>
            <person name="Martin F.M."/>
            <person name="Harder C.B."/>
            <person name="Rigling D."/>
            <person name="Ford K.L."/>
            <person name="Foster G.D."/>
            <person name="Pangilinan J."/>
            <person name="Papanicolaou A."/>
            <person name="Barry K."/>
            <person name="LaButti K."/>
            <person name="Viragh M."/>
            <person name="Koriabine M."/>
            <person name="Yan M."/>
            <person name="Riley R."/>
            <person name="Champramary S."/>
            <person name="Plett K.L."/>
            <person name="Tsai I.J."/>
            <person name="Slot J."/>
            <person name="Sipos G."/>
            <person name="Plett J."/>
            <person name="Nagy L.G."/>
            <person name="Grigoriev I.V."/>
        </authorList>
    </citation>
    <scope>NUCLEOTIDE SEQUENCE</scope>
    <source>
        <strain evidence="1">FPL87.14</strain>
    </source>
</reference>
<accession>A0AA39MEI1</accession>
<evidence type="ECO:0000313" key="1">
    <source>
        <dbReference type="EMBL" id="KAK0431327.1"/>
    </source>
</evidence>
<name>A0AA39MEI1_9AGAR</name>
<protein>
    <submittedName>
        <fullName evidence="1">Uncharacterized protein</fullName>
    </submittedName>
</protein>
<gene>
    <name evidence="1" type="ORF">EV421DRAFT_175213</name>
</gene>
<organism evidence="1 2">
    <name type="scientific">Armillaria borealis</name>
    <dbReference type="NCBI Taxonomy" id="47425"/>
    <lineage>
        <taxon>Eukaryota</taxon>
        <taxon>Fungi</taxon>
        <taxon>Dikarya</taxon>
        <taxon>Basidiomycota</taxon>
        <taxon>Agaricomycotina</taxon>
        <taxon>Agaricomycetes</taxon>
        <taxon>Agaricomycetidae</taxon>
        <taxon>Agaricales</taxon>
        <taxon>Marasmiineae</taxon>
        <taxon>Physalacriaceae</taxon>
        <taxon>Armillaria</taxon>
    </lineage>
</organism>
<keyword evidence="2" id="KW-1185">Reference proteome</keyword>
<dbReference type="Proteomes" id="UP001175226">
    <property type="component" value="Unassembled WGS sequence"/>
</dbReference>